<organism evidence="2">
    <name type="scientific">Arundo donax</name>
    <name type="common">Giant reed</name>
    <name type="synonym">Donax arundinaceus</name>
    <dbReference type="NCBI Taxonomy" id="35708"/>
    <lineage>
        <taxon>Eukaryota</taxon>
        <taxon>Viridiplantae</taxon>
        <taxon>Streptophyta</taxon>
        <taxon>Embryophyta</taxon>
        <taxon>Tracheophyta</taxon>
        <taxon>Spermatophyta</taxon>
        <taxon>Magnoliopsida</taxon>
        <taxon>Liliopsida</taxon>
        <taxon>Poales</taxon>
        <taxon>Poaceae</taxon>
        <taxon>PACMAD clade</taxon>
        <taxon>Arundinoideae</taxon>
        <taxon>Arundineae</taxon>
        <taxon>Arundo</taxon>
    </lineage>
</organism>
<name>A0A0A9BTF0_ARUDO</name>
<protein>
    <submittedName>
        <fullName evidence="2">Uncharacterized protein</fullName>
    </submittedName>
</protein>
<proteinExistence type="predicted"/>
<reference evidence="2" key="2">
    <citation type="journal article" date="2015" name="Data Brief">
        <title>Shoot transcriptome of the giant reed, Arundo donax.</title>
        <authorList>
            <person name="Barrero R.A."/>
            <person name="Guerrero F.D."/>
            <person name="Moolhuijzen P."/>
            <person name="Goolsby J.A."/>
            <person name="Tidwell J."/>
            <person name="Bellgard S.E."/>
            <person name="Bellgard M.I."/>
        </authorList>
    </citation>
    <scope>NUCLEOTIDE SEQUENCE</scope>
    <source>
        <tissue evidence="2">Shoot tissue taken approximately 20 cm above the soil surface</tissue>
    </source>
</reference>
<evidence type="ECO:0000256" key="1">
    <source>
        <dbReference type="SAM" id="MobiDB-lite"/>
    </source>
</evidence>
<feature type="compositionally biased region" description="Polar residues" evidence="1">
    <location>
        <begin position="1"/>
        <end position="12"/>
    </location>
</feature>
<feature type="region of interest" description="Disordered" evidence="1">
    <location>
        <begin position="1"/>
        <end position="21"/>
    </location>
</feature>
<dbReference type="EMBL" id="GBRH01233440">
    <property type="protein sequence ID" value="JAD64455.1"/>
    <property type="molecule type" value="Transcribed_RNA"/>
</dbReference>
<accession>A0A0A9BTF0</accession>
<evidence type="ECO:0000313" key="2">
    <source>
        <dbReference type="EMBL" id="JAD64455.1"/>
    </source>
</evidence>
<reference evidence="2" key="1">
    <citation type="submission" date="2014-09" db="EMBL/GenBank/DDBJ databases">
        <authorList>
            <person name="Magalhaes I.L.F."/>
            <person name="Oliveira U."/>
            <person name="Santos F.R."/>
            <person name="Vidigal T.H.D.A."/>
            <person name="Brescovit A.D."/>
            <person name="Santos A.J."/>
        </authorList>
    </citation>
    <scope>NUCLEOTIDE SEQUENCE</scope>
    <source>
        <tissue evidence="2">Shoot tissue taken approximately 20 cm above the soil surface</tissue>
    </source>
</reference>
<dbReference type="AlphaFoldDB" id="A0A0A9BTF0"/>
<sequence>MIMSRLKSSVQGLPQPPPSTDTTKVTTFVKLTMLAFVVSVRDELD</sequence>